<sequence length="717" mass="79671">MTTTPGGVAPAPSRAAAAPSKKVPNAARTKKGKTSAKKNKAADGSGTTKARGKKLAGRSTAAAATEAPASSLVEPAADAHHVFDEMPPSLNDDAYMSTMGVGSNNSHWSQTNDIHFEDHEFEVDEEGEGIVEAPKERAGNYSTNDDKLLCHTYLQVSRDPSIGEHFDAHNLSGIDRSERSLRSRWSTINSDCQKWAAVQKAVDKINPSGTNEDGRYNIAQNLLKEETRTTKKGKIKKGRIFTLPHCYEVLKDDEKWKKRDGLEDLHLSNKRKRAIEMNDDDEEDDGSSDDGKRSPTPNSAWEVVRTSALSRRWRRTWASAPCLDIRRLCACSRRVDQDWYAEFVKHLLLRRDRKSLNTLRLHWNHDDANTWIVHALRHNATAIQLSAKHHRPILKLDCTVFLSGNLNILQLANVSLDSRSLSGLCSRCTSLEELELRKALIYATEIRSTSLKRLTMVNCKIFNDLTVDASNLAALRCIRPCSFVPQIKNSGSLVAATIMLDDACLQHARPWSVQDDEDDGDTYTDAEDSDVSESQTQSDDDSCAVADEHARDCEHPGSGDIVVYGGKRIFHSLSNVRTMNLSAHRGEVLLTTELENCPVFENLRTLSLGEWCIDSEFNALSTMLEKSPNLENIFIHLDKKACNSRDNTDPSETSCTYNNLKVKISYSGDDKIARQVKDFFLTNNGSWEKRKAQGEAAESSAKQRRVRSPEGGQGGGN</sequence>
<dbReference type="PANTHER" id="PTHR34223:SF34">
    <property type="entry name" value="F-BOX DOMAIN-CONTAINING PROTEIN"/>
    <property type="match status" value="1"/>
</dbReference>
<feature type="compositionally biased region" description="Low complexity" evidence="1">
    <location>
        <begin position="1"/>
        <end position="27"/>
    </location>
</feature>
<reference evidence="2" key="1">
    <citation type="journal article" date="2013" name="Nature">
        <title>Draft genome of the wheat A-genome progenitor Triticum urartu.</title>
        <authorList>
            <person name="Ling H.Q."/>
            <person name="Zhao S."/>
            <person name="Liu D."/>
            <person name="Wang J."/>
            <person name="Sun H."/>
            <person name="Zhang C."/>
            <person name="Fan H."/>
            <person name="Li D."/>
            <person name="Dong L."/>
            <person name="Tao Y."/>
            <person name="Gao C."/>
            <person name="Wu H."/>
            <person name="Li Y."/>
            <person name="Cui Y."/>
            <person name="Guo X."/>
            <person name="Zheng S."/>
            <person name="Wang B."/>
            <person name="Yu K."/>
            <person name="Liang Q."/>
            <person name="Yang W."/>
            <person name="Lou X."/>
            <person name="Chen J."/>
            <person name="Feng M."/>
            <person name="Jian J."/>
            <person name="Zhang X."/>
            <person name="Luo G."/>
            <person name="Jiang Y."/>
            <person name="Liu J."/>
            <person name="Wang Z."/>
            <person name="Sha Y."/>
            <person name="Zhang B."/>
            <person name="Wu H."/>
            <person name="Tang D."/>
            <person name="Shen Q."/>
            <person name="Xue P."/>
            <person name="Zou S."/>
            <person name="Wang X."/>
            <person name="Liu X."/>
            <person name="Wang F."/>
            <person name="Yang Y."/>
            <person name="An X."/>
            <person name="Dong Z."/>
            <person name="Zhang K."/>
            <person name="Zhang X."/>
            <person name="Luo M.C."/>
            <person name="Dvorak J."/>
            <person name="Tong Y."/>
            <person name="Wang J."/>
            <person name="Yang H."/>
            <person name="Li Z."/>
            <person name="Wang D."/>
            <person name="Zhang A."/>
            <person name="Wang J."/>
        </authorList>
    </citation>
    <scope>NUCLEOTIDE SEQUENCE</scope>
</reference>
<feature type="compositionally biased region" description="Low complexity" evidence="1">
    <location>
        <begin position="59"/>
        <end position="71"/>
    </location>
</feature>
<dbReference type="SUPFAM" id="SSF52047">
    <property type="entry name" value="RNI-like"/>
    <property type="match status" value="1"/>
</dbReference>
<dbReference type="STRING" id="4572.M7Z7R5"/>
<gene>
    <name evidence="2" type="ORF">TRIUR3_30196</name>
</gene>
<evidence type="ECO:0000256" key="1">
    <source>
        <dbReference type="SAM" id="MobiDB-lite"/>
    </source>
</evidence>
<feature type="compositionally biased region" description="Acidic residues" evidence="1">
    <location>
        <begin position="277"/>
        <end position="288"/>
    </location>
</feature>
<dbReference type="PANTHER" id="PTHR34223">
    <property type="entry name" value="OS11G0201299 PROTEIN"/>
    <property type="match status" value="1"/>
</dbReference>
<dbReference type="AlphaFoldDB" id="M7Z7R5"/>
<evidence type="ECO:0000313" key="2">
    <source>
        <dbReference type="EMBL" id="EMS55596.1"/>
    </source>
</evidence>
<dbReference type="InterPro" id="IPR053197">
    <property type="entry name" value="F-box_SCFL_complex_component"/>
</dbReference>
<organism evidence="2">
    <name type="scientific">Triticum urartu</name>
    <name type="common">Red wild einkorn</name>
    <name type="synonym">Crithodium urartu</name>
    <dbReference type="NCBI Taxonomy" id="4572"/>
    <lineage>
        <taxon>Eukaryota</taxon>
        <taxon>Viridiplantae</taxon>
        <taxon>Streptophyta</taxon>
        <taxon>Embryophyta</taxon>
        <taxon>Tracheophyta</taxon>
        <taxon>Spermatophyta</taxon>
        <taxon>Magnoliopsida</taxon>
        <taxon>Liliopsida</taxon>
        <taxon>Poales</taxon>
        <taxon>Poaceae</taxon>
        <taxon>BOP clade</taxon>
        <taxon>Pooideae</taxon>
        <taxon>Triticodae</taxon>
        <taxon>Triticeae</taxon>
        <taxon>Triticinae</taxon>
        <taxon>Triticum</taxon>
    </lineage>
</organism>
<feature type="region of interest" description="Disordered" evidence="1">
    <location>
        <begin position="689"/>
        <end position="717"/>
    </location>
</feature>
<feature type="region of interest" description="Disordered" evidence="1">
    <location>
        <begin position="511"/>
        <end position="542"/>
    </location>
</feature>
<protein>
    <submittedName>
        <fullName evidence="2">Uncharacterized protein</fullName>
    </submittedName>
</protein>
<proteinExistence type="predicted"/>
<feature type="compositionally biased region" description="Basic residues" evidence="1">
    <location>
        <begin position="28"/>
        <end position="39"/>
    </location>
</feature>
<accession>M7Z7R5</accession>
<feature type="region of interest" description="Disordered" evidence="1">
    <location>
        <begin position="1"/>
        <end position="73"/>
    </location>
</feature>
<dbReference type="OMA" id="CHTYLQV"/>
<dbReference type="eggNOG" id="ENOG502RRPU">
    <property type="taxonomic scope" value="Eukaryota"/>
</dbReference>
<feature type="compositionally biased region" description="Acidic residues" evidence="1">
    <location>
        <begin position="514"/>
        <end position="531"/>
    </location>
</feature>
<dbReference type="EMBL" id="KD168087">
    <property type="protein sequence ID" value="EMS55596.1"/>
    <property type="molecule type" value="Genomic_DNA"/>
</dbReference>
<feature type="region of interest" description="Disordered" evidence="1">
    <location>
        <begin position="273"/>
        <end position="300"/>
    </location>
</feature>
<name>M7Z7R5_TRIUA</name>